<dbReference type="PROSITE" id="PS50082">
    <property type="entry name" value="WD_REPEATS_2"/>
    <property type="match status" value="1"/>
</dbReference>
<reference evidence="6 7" key="1">
    <citation type="submission" date="2016-03" db="EMBL/GenBank/DDBJ databases">
        <title>Trachymyrmex septentrionalis WGS genome.</title>
        <authorList>
            <person name="Nygaard S."/>
            <person name="Hu H."/>
            <person name="Boomsma J."/>
            <person name="Zhang G."/>
        </authorList>
    </citation>
    <scope>NUCLEOTIDE SEQUENCE [LARGE SCALE GENOMIC DNA]</scope>
    <source>
        <strain evidence="6">Tsep2-gDNA-1</strain>
        <tissue evidence="6">Whole body</tissue>
    </source>
</reference>
<dbReference type="PROSITE" id="PS00678">
    <property type="entry name" value="WD_REPEATS_1"/>
    <property type="match status" value="1"/>
</dbReference>
<dbReference type="SUPFAM" id="SSF50978">
    <property type="entry name" value="WD40 repeat-like"/>
    <property type="match status" value="1"/>
</dbReference>
<dbReference type="PANTHER" id="PTHR13211">
    <property type="entry name" value="TELOMERASE CAJAL BODY PROTEIN 1"/>
    <property type="match status" value="1"/>
</dbReference>
<keyword evidence="2" id="KW-0677">Repeat</keyword>
<proteinExistence type="inferred from homology"/>
<dbReference type="Pfam" id="PF00400">
    <property type="entry name" value="WD40"/>
    <property type="match status" value="1"/>
</dbReference>
<name>A0A151JSY7_9HYME</name>
<keyword evidence="7" id="KW-1185">Reference proteome</keyword>
<evidence type="ECO:0000256" key="3">
    <source>
        <dbReference type="ARBA" id="ARBA00038279"/>
    </source>
</evidence>
<organism evidence="6 7">
    <name type="scientific">Trachymyrmex septentrionalis</name>
    <dbReference type="NCBI Taxonomy" id="34720"/>
    <lineage>
        <taxon>Eukaryota</taxon>
        <taxon>Metazoa</taxon>
        <taxon>Ecdysozoa</taxon>
        <taxon>Arthropoda</taxon>
        <taxon>Hexapoda</taxon>
        <taxon>Insecta</taxon>
        <taxon>Pterygota</taxon>
        <taxon>Neoptera</taxon>
        <taxon>Endopterygota</taxon>
        <taxon>Hymenoptera</taxon>
        <taxon>Apocrita</taxon>
        <taxon>Aculeata</taxon>
        <taxon>Formicoidea</taxon>
        <taxon>Formicidae</taxon>
        <taxon>Myrmicinae</taxon>
        <taxon>Trachymyrmex</taxon>
    </lineage>
</organism>
<dbReference type="OrthoDB" id="239865at2759"/>
<dbReference type="PANTHER" id="PTHR13211:SF0">
    <property type="entry name" value="TELOMERASE CAJAL BODY PROTEIN 1"/>
    <property type="match status" value="1"/>
</dbReference>
<dbReference type="GO" id="GO:0030576">
    <property type="term" value="P:Cajal body organization"/>
    <property type="evidence" value="ECO:0007669"/>
    <property type="project" value="TreeGrafter"/>
</dbReference>
<dbReference type="AlphaFoldDB" id="A0A151JSY7"/>
<dbReference type="InterPro" id="IPR036322">
    <property type="entry name" value="WD40_repeat_dom_sf"/>
</dbReference>
<gene>
    <name evidence="6" type="ORF">ALC56_15029</name>
</gene>
<accession>A0A151JSY7</accession>
<evidence type="ECO:0000256" key="2">
    <source>
        <dbReference type="ARBA" id="ARBA00022737"/>
    </source>
</evidence>
<dbReference type="InterPro" id="IPR015943">
    <property type="entry name" value="WD40/YVTN_repeat-like_dom_sf"/>
</dbReference>
<keyword evidence="1 5" id="KW-0853">WD repeat</keyword>
<dbReference type="KEGG" id="tsep:108756084"/>
<evidence type="ECO:0000313" key="7">
    <source>
        <dbReference type="Proteomes" id="UP000078541"/>
    </source>
</evidence>
<dbReference type="STRING" id="34720.A0A151JSY7"/>
<dbReference type="EMBL" id="KQ982011">
    <property type="protein sequence ID" value="KYN30682.1"/>
    <property type="molecule type" value="Genomic_DNA"/>
</dbReference>
<dbReference type="Proteomes" id="UP000078541">
    <property type="component" value="Unassembled WGS sequence"/>
</dbReference>
<dbReference type="InterPro" id="IPR051150">
    <property type="entry name" value="SWT21/TCAB1_mRNA_Telomere"/>
</dbReference>
<dbReference type="GO" id="GO:0003723">
    <property type="term" value="F:RNA binding"/>
    <property type="evidence" value="ECO:0007669"/>
    <property type="project" value="TreeGrafter"/>
</dbReference>
<dbReference type="InterPro" id="IPR019775">
    <property type="entry name" value="WD40_repeat_CS"/>
</dbReference>
<dbReference type="Gene3D" id="2.130.10.10">
    <property type="entry name" value="YVTN repeat-like/Quinoprotein amine dehydrogenase"/>
    <property type="match status" value="2"/>
</dbReference>
<evidence type="ECO:0000313" key="6">
    <source>
        <dbReference type="EMBL" id="KYN30682.1"/>
    </source>
</evidence>
<protein>
    <recommendedName>
        <fullName evidence="4">WD repeat-containing protein 79</fullName>
    </recommendedName>
</protein>
<dbReference type="GO" id="GO:0015030">
    <property type="term" value="C:Cajal body"/>
    <property type="evidence" value="ECO:0007669"/>
    <property type="project" value="TreeGrafter"/>
</dbReference>
<comment type="similarity">
    <text evidence="3">Belongs to the TCAB1 family.</text>
</comment>
<sequence length="489" mass="55450">MECEGMDVELRTSVTSCETLNKNDKTEENNAESKADETNPVQSNLFVMTEDSCNLLNKEACLGSSKMPDETDFFTFSQSHVTYDTLSKPTVNLAIMKQTRNDEATNVTEPRNINSEDASSTDSPCVYNYNWSRAPKMLCVATKEYQPTDMHENFTKGCQWSPDGTCLLVPSEDFKIRLYELPRELYSGQIPSDFTQTDFTSALTIKEGGLIYNTCWYPYMNSWEPTTCCFLSTSRESPVHLWDAFTGELRATYRAYNQVDEVEASISVQFVDSGREIWCGFKNAVRTFDTDHPGRQTSDIHFKHDFPNMTGLVSCIRENPIMPGLVAFGTYSKCIGLYKDGPLCTFKTESGVTQIEFSSCGMKLFSVVRKNSEFLCWDLRNPGNVLYSLEGRQSDTNQRIQFAITPDSKQIISGSVDGNIIVWELPEITNYDEESLNPKYKIRLSKDCINGVSLHTNLPIIATSSGQRQYGQYIKSEHRDNSVRLWWAT</sequence>
<dbReference type="InterPro" id="IPR001680">
    <property type="entry name" value="WD40_rpt"/>
</dbReference>
<dbReference type="SMART" id="SM00320">
    <property type="entry name" value="WD40"/>
    <property type="match status" value="4"/>
</dbReference>
<evidence type="ECO:0000256" key="1">
    <source>
        <dbReference type="ARBA" id="ARBA00022574"/>
    </source>
</evidence>
<evidence type="ECO:0000256" key="5">
    <source>
        <dbReference type="PROSITE-ProRule" id="PRU00221"/>
    </source>
</evidence>
<feature type="repeat" description="WD" evidence="5">
    <location>
        <begin position="392"/>
        <end position="425"/>
    </location>
</feature>
<evidence type="ECO:0000256" key="4">
    <source>
        <dbReference type="ARBA" id="ARBA00041558"/>
    </source>
</evidence>